<evidence type="ECO:0000313" key="2">
    <source>
        <dbReference type="EMBL" id="SPM39437.1"/>
    </source>
</evidence>
<gene>
    <name evidence="2" type="ORF">MNAB215_1620</name>
</gene>
<accession>A0A2U3P6Q7</accession>
<dbReference type="Proteomes" id="UP000240424">
    <property type="component" value="Unassembled WGS sequence"/>
</dbReference>
<dbReference type="Gene3D" id="1.20.120.450">
    <property type="entry name" value="dinb family like domain"/>
    <property type="match status" value="1"/>
</dbReference>
<dbReference type="STRING" id="1841861.GCA_900157365_05822"/>
<proteinExistence type="predicted"/>
<evidence type="ECO:0000259" key="1">
    <source>
        <dbReference type="Pfam" id="PF11716"/>
    </source>
</evidence>
<dbReference type="AlphaFoldDB" id="A0A2U3P6Q7"/>
<sequence length="244" mass="26367">MQHRREVIPPGLRWHRHILGVAILYVCAYDMRMPTDLPDVRPLHRIAVLNSIALVDSVRGADLDAPTPCTGWKLADLLAHMTAQHHGFASAARGFGDDPDAWRTDAVLAAIAADPGGTYADAARDVLAAFADDATLESSFALPEFGPDATFPGAMAIGFHFVDYVVHGWDVAESLGVPYTLADDVVDAALPLALAVPDGDFREDPGVPFARAVDGPSATNLDRILRHLGRRPDWAREDATERVF</sequence>
<keyword evidence="3" id="KW-1185">Reference proteome</keyword>
<dbReference type="GO" id="GO:0046872">
    <property type="term" value="F:metal ion binding"/>
    <property type="evidence" value="ECO:0007669"/>
    <property type="project" value="InterPro"/>
</dbReference>
<protein>
    <recommendedName>
        <fullName evidence="1">Mycothiol-dependent maleylpyruvate isomerase metal-binding domain-containing protein</fullName>
    </recommendedName>
</protein>
<dbReference type="EMBL" id="FUEZ01000003">
    <property type="protein sequence ID" value="SPM39437.1"/>
    <property type="molecule type" value="Genomic_DNA"/>
</dbReference>
<evidence type="ECO:0000313" key="3">
    <source>
        <dbReference type="Proteomes" id="UP000240424"/>
    </source>
</evidence>
<dbReference type="NCBIfam" id="TIGR03086">
    <property type="entry name" value="TIGR03086 family metal-binding protein"/>
    <property type="match status" value="1"/>
</dbReference>
<dbReference type="Pfam" id="PF11716">
    <property type="entry name" value="MDMPI_N"/>
    <property type="match status" value="1"/>
</dbReference>
<dbReference type="NCBIfam" id="TIGR03083">
    <property type="entry name" value="maleylpyruvate isomerase family mycothiol-dependent enzyme"/>
    <property type="match status" value="1"/>
</dbReference>
<dbReference type="InterPro" id="IPR017520">
    <property type="entry name" value="CHP03086"/>
</dbReference>
<dbReference type="InterPro" id="IPR024344">
    <property type="entry name" value="MDMPI_metal-binding"/>
</dbReference>
<dbReference type="InterPro" id="IPR017517">
    <property type="entry name" value="Maleyloyr_isom"/>
</dbReference>
<reference evidence="2 3" key="1">
    <citation type="submission" date="2017-01" db="EMBL/GenBank/DDBJ databases">
        <authorList>
            <consortium name="Urmite Genomes"/>
        </authorList>
    </citation>
    <scope>NUCLEOTIDE SEQUENCE [LARGE SCALE GENOMIC DNA]</scope>
    <source>
        <strain evidence="2 3">AB215</strain>
    </source>
</reference>
<feature type="domain" description="Mycothiol-dependent maleylpyruvate isomerase metal-binding" evidence="1">
    <location>
        <begin position="52"/>
        <end position="172"/>
    </location>
</feature>
<organism evidence="2 3">
    <name type="scientific">Mycobacterium numidiamassiliense</name>
    <dbReference type="NCBI Taxonomy" id="1841861"/>
    <lineage>
        <taxon>Bacteria</taxon>
        <taxon>Bacillati</taxon>
        <taxon>Actinomycetota</taxon>
        <taxon>Actinomycetes</taxon>
        <taxon>Mycobacteriales</taxon>
        <taxon>Mycobacteriaceae</taxon>
        <taxon>Mycobacterium</taxon>
    </lineage>
</organism>
<name>A0A2U3P6Q7_9MYCO</name>
<dbReference type="SUPFAM" id="SSF109854">
    <property type="entry name" value="DinB/YfiT-like putative metalloenzymes"/>
    <property type="match status" value="1"/>
</dbReference>
<dbReference type="InterPro" id="IPR034660">
    <property type="entry name" value="DinB/YfiT-like"/>
</dbReference>